<dbReference type="Proteomes" id="UP000334340">
    <property type="component" value="Unassembled WGS sequence"/>
</dbReference>
<dbReference type="InterPro" id="IPR019981">
    <property type="entry name" value="Ribosomal_uS11_bac-type"/>
</dbReference>
<keyword evidence="12" id="KW-1185">Reference proteome</keyword>
<dbReference type="InterPro" id="IPR036967">
    <property type="entry name" value="Ribosomal_uS11_sf"/>
</dbReference>
<evidence type="ECO:0000313" key="12">
    <source>
        <dbReference type="Proteomes" id="UP000334340"/>
    </source>
</evidence>
<evidence type="ECO:0000256" key="1">
    <source>
        <dbReference type="ARBA" id="ARBA00006194"/>
    </source>
</evidence>
<dbReference type="NCBIfam" id="TIGR03632">
    <property type="entry name" value="uS11_bact"/>
    <property type="match status" value="1"/>
</dbReference>
<organism evidence="11 12">
    <name type="scientific">Candidatus Methylomirabilis lanthanidiphila</name>
    <dbReference type="NCBI Taxonomy" id="2211376"/>
    <lineage>
        <taxon>Bacteria</taxon>
        <taxon>Candidatus Methylomirabilota</taxon>
        <taxon>Candidatus Methylomirabilia</taxon>
        <taxon>Candidatus Methylomirabilales</taxon>
        <taxon>Candidatus Methylomirabilaceae</taxon>
        <taxon>Candidatus Methylomirabilis</taxon>
    </lineage>
</organism>
<dbReference type="InterPro" id="IPR018102">
    <property type="entry name" value="Ribosomal_uS11_CS"/>
</dbReference>
<evidence type="ECO:0000256" key="5">
    <source>
        <dbReference type="ARBA" id="ARBA00023274"/>
    </source>
</evidence>
<feature type="region of interest" description="Disordered" evidence="10">
    <location>
        <begin position="1"/>
        <end position="20"/>
    </location>
</feature>
<comment type="function">
    <text evidence="7 8">Located on the platform of the 30S subunit, it bridges several disparate RNA helices of the 16S rRNA. Forms part of the Shine-Dalgarno cleft in the 70S ribosome.</text>
</comment>
<sequence>MAEEVKPRRPGGRSGGRKEAKNIAHGIACVQATFNNTIVTITDMTGNVVAWASAGSVGFKGSRKSTPFAAQRAADSAAQKAMGHGMREVRVYVKGPGAGREAAIRALQAAGMEIVAIKDVTPIPHNGCRPSKRRRV</sequence>
<protein>
    <recommendedName>
        <fullName evidence="6 8">Small ribosomal subunit protein uS11</fullName>
    </recommendedName>
</protein>
<dbReference type="GO" id="GO:0006412">
    <property type="term" value="P:translation"/>
    <property type="evidence" value="ECO:0007669"/>
    <property type="project" value="UniProtKB-UniRule"/>
</dbReference>
<name>A0A564ZH23_9BACT</name>
<keyword evidence="2 8" id="KW-0699">rRNA-binding</keyword>
<dbReference type="HAMAP" id="MF_01310">
    <property type="entry name" value="Ribosomal_uS11"/>
    <property type="match status" value="1"/>
</dbReference>
<dbReference type="GO" id="GO:0003735">
    <property type="term" value="F:structural constituent of ribosome"/>
    <property type="evidence" value="ECO:0007669"/>
    <property type="project" value="InterPro"/>
</dbReference>
<evidence type="ECO:0000256" key="3">
    <source>
        <dbReference type="ARBA" id="ARBA00022884"/>
    </source>
</evidence>
<evidence type="ECO:0000256" key="6">
    <source>
        <dbReference type="ARBA" id="ARBA00035160"/>
    </source>
</evidence>
<evidence type="ECO:0000256" key="9">
    <source>
        <dbReference type="RuleBase" id="RU003629"/>
    </source>
</evidence>
<dbReference type="NCBIfam" id="NF003698">
    <property type="entry name" value="PRK05309.1"/>
    <property type="match status" value="1"/>
</dbReference>
<dbReference type="AlphaFoldDB" id="A0A564ZH23"/>
<dbReference type="Gene3D" id="3.30.420.80">
    <property type="entry name" value="Ribosomal protein S11"/>
    <property type="match status" value="1"/>
</dbReference>
<dbReference type="PANTHER" id="PTHR11759">
    <property type="entry name" value="40S RIBOSOMAL PROTEIN S14/30S RIBOSOMAL PROTEIN S11"/>
    <property type="match status" value="1"/>
</dbReference>
<accession>A0A564ZH23</accession>
<reference evidence="11 12" key="1">
    <citation type="submission" date="2019-07" db="EMBL/GenBank/DDBJ databases">
        <authorList>
            <person name="Cremers G."/>
        </authorList>
    </citation>
    <scope>NUCLEOTIDE SEQUENCE [LARGE SCALE GENOMIC DNA]</scope>
</reference>
<keyword evidence="4 8" id="KW-0689">Ribosomal protein</keyword>
<dbReference type="PIRSF" id="PIRSF002131">
    <property type="entry name" value="Ribosomal_S11"/>
    <property type="match status" value="1"/>
</dbReference>
<proteinExistence type="inferred from homology"/>
<dbReference type="EMBL" id="CABIKM010000012">
    <property type="protein sequence ID" value="VUZ84426.1"/>
    <property type="molecule type" value="Genomic_DNA"/>
</dbReference>
<dbReference type="SUPFAM" id="SSF53137">
    <property type="entry name" value="Translational machinery components"/>
    <property type="match status" value="1"/>
</dbReference>
<evidence type="ECO:0000256" key="2">
    <source>
        <dbReference type="ARBA" id="ARBA00022730"/>
    </source>
</evidence>
<evidence type="ECO:0000256" key="4">
    <source>
        <dbReference type="ARBA" id="ARBA00022980"/>
    </source>
</evidence>
<comment type="similarity">
    <text evidence="1 8 9">Belongs to the universal ribosomal protein uS11 family.</text>
</comment>
<dbReference type="Pfam" id="PF00411">
    <property type="entry name" value="Ribosomal_S11"/>
    <property type="match status" value="1"/>
</dbReference>
<evidence type="ECO:0000256" key="7">
    <source>
        <dbReference type="ARBA" id="ARBA00058053"/>
    </source>
</evidence>
<evidence type="ECO:0000313" key="11">
    <source>
        <dbReference type="EMBL" id="VUZ84426.1"/>
    </source>
</evidence>
<keyword evidence="5 8" id="KW-0687">Ribonucleoprotein</keyword>
<keyword evidence="3 8" id="KW-0694">RNA-binding</keyword>
<dbReference type="PROSITE" id="PS00054">
    <property type="entry name" value="RIBOSOMAL_S11"/>
    <property type="match status" value="1"/>
</dbReference>
<dbReference type="GO" id="GO:1990904">
    <property type="term" value="C:ribonucleoprotein complex"/>
    <property type="evidence" value="ECO:0007669"/>
    <property type="project" value="UniProtKB-KW"/>
</dbReference>
<dbReference type="FunFam" id="3.30.420.80:FF:000001">
    <property type="entry name" value="30S ribosomal protein S11"/>
    <property type="match status" value="1"/>
</dbReference>
<gene>
    <name evidence="8" type="primary">rpsK</name>
    <name evidence="11" type="ORF">MELA_00797</name>
</gene>
<dbReference type="InterPro" id="IPR001971">
    <property type="entry name" value="Ribosomal_uS11"/>
</dbReference>
<evidence type="ECO:0000256" key="10">
    <source>
        <dbReference type="SAM" id="MobiDB-lite"/>
    </source>
</evidence>
<evidence type="ECO:0000256" key="8">
    <source>
        <dbReference type="HAMAP-Rule" id="MF_01310"/>
    </source>
</evidence>
<dbReference type="GO" id="GO:0019843">
    <property type="term" value="F:rRNA binding"/>
    <property type="evidence" value="ECO:0007669"/>
    <property type="project" value="UniProtKB-UniRule"/>
</dbReference>
<dbReference type="GO" id="GO:0005840">
    <property type="term" value="C:ribosome"/>
    <property type="evidence" value="ECO:0007669"/>
    <property type="project" value="UniProtKB-KW"/>
</dbReference>
<comment type="subunit">
    <text evidence="8">Part of the 30S ribosomal subunit. Interacts with proteins S7 and S18. Binds to IF-3.</text>
</comment>